<dbReference type="GO" id="GO:0022857">
    <property type="term" value="F:transmembrane transporter activity"/>
    <property type="evidence" value="ECO:0007669"/>
    <property type="project" value="InterPro"/>
</dbReference>
<feature type="transmembrane region" description="Helical" evidence="9">
    <location>
        <begin position="145"/>
        <end position="164"/>
    </location>
</feature>
<feature type="transmembrane region" description="Helical" evidence="9">
    <location>
        <begin position="316"/>
        <end position="336"/>
    </location>
</feature>
<feature type="region of interest" description="Disordered" evidence="8">
    <location>
        <begin position="1"/>
        <end position="25"/>
    </location>
</feature>
<feature type="compositionally biased region" description="Low complexity" evidence="8">
    <location>
        <begin position="12"/>
        <end position="25"/>
    </location>
</feature>
<feature type="transmembrane region" description="Helical" evidence="9">
    <location>
        <begin position="119"/>
        <end position="139"/>
    </location>
</feature>
<dbReference type="EMBL" id="FWZX01000001">
    <property type="protein sequence ID" value="SME90294.1"/>
    <property type="molecule type" value="Genomic_DNA"/>
</dbReference>
<evidence type="ECO:0000256" key="6">
    <source>
        <dbReference type="ARBA" id="ARBA00022989"/>
    </source>
</evidence>
<name>A0A1Y6B8P2_9PROT</name>
<feature type="transmembrane region" description="Helical" evidence="9">
    <location>
        <begin position="43"/>
        <end position="63"/>
    </location>
</feature>
<organism evidence="10 11">
    <name type="scientific">Tistlia consotensis USBA 355</name>
    <dbReference type="NCBI Taxonomy" id="560819"/>
    <lineage>
        <taxon>Bacteria</taxon>
        <taxon>Pseudomonadati</taxon>
        <taxon>Pseudomonadota</taxon>
        <taxon>Alphaproteobacteria</taxon>
        <taxon>Rhodospirillales</taxon>
        <taxon>Rhodovibrionaceae</taxon>
        <taxon>Tistlia</taxon>
    </lineage>
</organism>
<feature type="transmembrane region" description="Helical" evidence="9">
    <location>
        <begin position="70"/>
        <end position="89"/>
    </location>
</feature>
<sequence length="342" mass="35356">MQKQADPMTETSRSPARSPGRSAAAAGEGRLLKQLATSLELRMLGLALVIGAVLSLLSPYFLTESNIFNILDQSVVIGILSIGMTFVILTGGIDLSVGSVAGLSGIVLGLALKDYPIPVAILLGVLTGAGVGLVSGILIGYFRLAAFVVTLGMMAIGRSLAYIFSGQTAISGFPSDLSSIVYTDVFGIPTNVLFLGFAYLLAWGYLTYTKGGRTIYAIGSNKEAARAAGLGVLFYSILPYVVSGALAAVAITFSVAQILSVDPLTGNGMELDAIAAVVIGGASLYGGRGSIVGTLIGVLIMVMIRNGLNLLGVSPFWQGSAIGSIIIMALLVERLVRARSER</sequence>
<keyword evidence="3" id="KW-1003">Cell membrane</keyword>
<dbReference type="PANTHER" id="PTHR32196:SF21">
    <property type="entry name" value="ABC TRANSPORTER PERMEASE PROTEIN YPHD-RELATED"/>
    <property type="match status" value="1"/>
</dbReference>
<dbReference type="GO" id="GO:0005886">
    <property type="term" value="C:plasma membrane"/>
    <property type="evidence" value="ECO:0007669"/>
    <property type="project" value="UniProtKB-SubCell"/>
</dbReference>
<evidence type="ECO:0000256" key="9">
    <source>
        <dbReference type="SAM" id="Phobius"/>
    </source>
</evidence>
<evidence type="ECO:0000256" key="8">
    <source>
        <dbReference type="SAM" id="MobiDB-lite"/>
    </source>
</evidence>
<feature type="transmembrane region" description="Helical" evidence="9">
    <location>
        <begin position="237"/>
        <end position="261"/>
    </location>
</feature>
<keyword evidence="2" id="KW-0813">Transport</keyword>
<dbReference type="Pfam" id="PF02653">
    <property type="entry name" value="BPD_transp_2"/>
    <property type="match status" value="1"/>
</dbReference>
<keyword evidence="4" id="KW-0997">Cell inner membrane</keyword>
<dbReference type="PANTHER" id="PTHR32196">
    <property type="entry name" value="ABC TRANSPORTER PERMEASE PROTEIN YPHD-RELATED-RELATED"/>
    <property type="match status" value="1"/>
</dbReference>
<evidence type="ECO:0000256" key="7">
    <source>
        <dbReference type="ARBA" id="ARBA00023136"/>
    </source>
</evidence>
<evidence type="ECO:0000256" key="2">
    <source>
        <dbReference type="ARBA" id="ARBA00022448"/>
    </source>
</evidence>
<evidence type="ECO:0000256" key="5">
    <source>
        <dbReference type="ARBA" id="ARBA00022692"/>
    </source>
</evidence>
<dbReference type="InterPro" id="IPR001851">
    <property type="entry name" value="ABC_transp_permease"/>
</dbReference>
<evidence type="ECO:0000256" key="4">
    <source>
        <dbReference type="ARBA" id="ARBA00022519"/>
    </source>
</evidence>
<gene>
    <name evidence="10" type="ORF">SAMN05428998_101294</name>
</gene>
<reference evidence="10 11" key="1">
    <citation type="submission" date="2017-04" db="EMBL/GenBank/DDBJ databases">
        <authorList>
            <person name="Afonso C.L."/>
            <person name="Miller P.J."/>
            <person name="Scott M.A."/>
            <person name="Spackman E."/>
            <person name="Goraichik I."/>
            <person name="Dimitrov K.M."/>
            <person name="Suarez D.L."/>
            <person name="Swayne D.E."/>
        </authorList>
    </citation>
    <scope>NUCLEOTIDE SEQUENCE [LARGE SCALE GENOMIC DNA]</scope>
    <source>
        <strain evidence="10 11">USBA 355</strain>
    </source>
</reference>
<feature type="transmembrane region" description="Helical" evidence="9">
    <location>
        <begin position="273"/>
        <end position="304"/>
    </location>
</feature>
<comment type="subcellular location">
    <subcellularLocation>
        <location evidence="1">Cell membrane</location>
        <topology evidence="1">Multi-pass membrane protein</topology>
    </subcellularLocation>
</comment>
<protein>
    <submittedName>
        <fullName evidence="10">Monosaccharide ABC transporter membrane protein, CUT2 family</fullName>
    </submittedName>
</protein>
<evidence type="ECO:0000313" key="11">
    <source>
        <dbReference type="Proteomes" id="UP000192917"/>
    </source>
</evidence>
<keyword evidence="6 9" id="KW-1133">Transmembrane helix</keyword>
<dbReference type="AlphaFoldDB" id="A0A1Y6B8P2"/>
<dbReference type="Proteomes" id="UP000192917">
    <property type="component" value="Unassembled WGS sequence"/>
</dbReference>
<evidence type="ECO:0000313" key="10">
    <source>
        <dbReference type="EMBL" id="SME90294.1"/>
    </source>
</evidence>
<keyword evidence="11" id="KW-1185">Reference proteome</keyword>
<dbReference type="STRING" id="560819.SAMN05428998_101294"/>
<keyword evidence="7 9" id="KW-0472">Membrane</keyword>
<proteinExistence type="predicted"/>
<evidence type="ECO:0000256" key="1">
    <source>
        <dbReference type="ARBA" id="ARBA00004651"/>
    </source>
</evidence>
<accession>A0A1Y6B8P2</accession>
<keyword evidence="5 9" id="KW-0812">Transmembrane</keyword>
<evidence type="ECO:0000256" key="3">
    <source>
        <dbReference type="ARBA" id="ARBA00022475"/>
    </source>
</evidence>
<feature type="transmembrane region" description="Helical" evidence="9">
    <location>
        <begin position="185"/>
        <end position="206"/>
    </location>
</feature>
<dbReference type="CDD" id="cd06579">
    <property type="entry name" value="TM_PBP1_transp_AraH_like"/>
    <property type="match status" value="1"/>
</dbReference>